<keyword evidence="2" id="KW-0614">Plasmid</keyword>
<dbReference type="AlphaFoldDB" id="A0AA47IF31"/>
<dbReference type="RefSeq" id="WP_228427275.1">
    <property type="nucleotide sequence ID" value="NZ_CP107243.1"/>
</dbReference>
<evidence type="ECO:0000313" key="2">
    <source>
        <dbReference type="EMBL" id="WAH66933.1"/>
    </source>
</evidence>
<geneLocation type="plasmid" evidence="2 3">
    <name>unnamed2</name>
</geneLocation>
<gene>
    <name evidence="2" type="ORF">OEG85_24790</name>
</gene>
<feature type="region of interest" description="Disordered" evidence="1">
    <location>
        <begin position="1"/>
        <end position="20"/>
    </location>
</feature>
<evidence type="ECO:0000313" key="3">
    <source>
        <dbReference type="Proteomes" id="UP001164737"/>
    </source>
</evidence>
<dbReference type="Proteomes" id="UP001164737">
    <property type="component" value="Plasmid unnamed2"/>
</dbReference>
<proteinExistence type="predicted"/>
<protein>
    <submittedName>
        <fullName evidence="2">Uncharacterized protein</fullName>
    </submittedName>
</protein>
<dbReference type="EMBL" id="CP107243">
    <property type="protein sequence ID" value="WAH66933.1"/>
    <property type="molecule type" value="Genomic_DNA"/>
</dbReference>
<accession>A0AA47IF31</accession>
<name>A0AA47IF31_9XANT</name>
<evidence type="ECO:0000256" key="1">
    <source>
        <dbReference type="SAM" id="MobiDB-lite"/>
    </source>
</evidence>
<organism evidence="2 3">
    <name type="scientific">Xanthomonas hortorum</name>
    <dbReference type="NCBI Taxonomy" id="56454"/>
    <lineage>
        <taxon>Bacteria</taxon>
        <taxon>Pseudomonadati</taxon>
        <taxon>Pseudomonadota</taxon>
        <taxon>Gammaproteobacteria</taxon>
        <taxon>Lysobacterales</taxon>
        <taxon>Lysobacteraceae</taxon>
        <taxon>Xanthomonas</taxon>
    </lineage>
</organism>
<sequence>MAYHSPAPAQSGAGRETPTRNAAYGGCARAGVSLTGCIAHRAGSLITLLIAFYCQTKRDSELSDSALVGVMTQLQDDLVRIEALAKAADSS</sequence>
<reference evidence="2" key="1">
    <citation type="submission" date="2022-10" db="EMBL/GenBank/DDBJ databases">
        <title>Complete genome sequence resource for Xanthomonas hortorum isolated from Greek Oregano.</title>
        <authorList>
            <person name="Gonzalez-Tobon J."/>
            <person name="Helmann T.C."/>
            <person name="Daughtrey M."/>
            <person name="Stodghill P.V."/>
            <person name="Filiatrault M.J."/>
        </authorList>
    </citation>
    <scope>NUCLEOTIDE SEQUENCE</scope>
    <source>
        <strain evidence="2">Oregano 108</strain>
        <plasmid evidence="2">unnamed2</plasmid>
    </source>
</reference>